<sequence length="60" mass="6941">MKNTLILDLFKSKNTVFSIKDIALLWGESNTELVKTRVYRYVKAGKLYSIRKGLYAKENA</sequence>
<evidence type="ECO:0000313" key="1">
    <source>
        <dbReference type="EMBL" id="GAH79177.1"/>
    </source>
</evidence>
<evidence type="ECO:0008006" key="2">
    <source>
        <dbReference type="Google" id="ProtNLM"/>
    </source>
</evidence>
<gene>
    <name evidence="1" type="ORF">S03H2_55290</name>
</gene>
<protein>
    <recommendedName>
        <fullName evidence="2">AbiEi antitoxin C-terminal domain-containing protein</fullName>
    </recommendedName>
</protein>
<dbReference type="AlphaFoldDB" id="X1IBW2"/>
<accession>X1IBW2</accession>
<reference evidence="1" key="1">
    <citation type="journal article" date="2014" name="Front. Microbiol.">
        <title>High frequency of phylogenetically diverse reductive dehalogenase-homologous genes in deep subseafloor sedimentary metagenomes.</title>
        <authorList>
            <person name="Kawai M."/>
            <person name="Futagami T."/>
            <person name="Toyoda A."/>
            <person name="Takaki Y."/>
            <person name="Nishi S."/>
            <person name="Hori S."/>
            <person name="Arai W."/>
            <person name="Tsubouchi T."/>
            <person name="Morono Y."/>
            <person name="Uchiyama I."/>
            <person name="Ito T."/>
            <person name="Fujiyama A."/>
            <person name="Inagaki F."/>
            <person name="Takami H."/>
        </authorList>
    </citation>
    <scope>NUCLEOTIDE SEQUENCE</scope>
    <source>
        <strain evidence="1">Expedition CK06-06</strain>
    </source>
</reference>
<organism evidence="1">
    <name type="scientific">marine sediment metagenome</name>
    <dbReference type="NCBI Taxonomy" id="412755"/>
    <lineage>
        <taxon>unclassified sequences</taxon>
        <taxon>metagenomes</taxon>
        <taxon>ecological metagenomes</taxon>
    </lineage>
</organism>
<comment type="caution">
    <text evidence="1">The sequence shown here is derived from an EMBL/GenBank/DDBJ whole genome shotgun (WGS) entry which is preliminary data.</text>
</comment>
<proteinExistence type="predicted"/>
<dbReference type="EMBL" id="BARU01035308">
    <property type="protein sequence ID" value="GAH79177.1"/>
    <property type="molecule type" value="Genomic_DNA"/>
</dbReference>
<name>X1IBW2_9ZZZZ</name>